<dbReference type="Proteomes" id="UP001281130">
    <property type="component" value="Unassembled WGS sequence"/>
</dbReference>
<evidence type="ECO:0000313" key="6">
    <source>
        <dbReference type="Proteomes" id="UP000025229"/>
    </source>
</evidence>
<organism evidence="4 6">
    <name type="scientific">Rubrobacter radiotolerans</name>
    <name type="common">Arthrobacter radiotolerans</name>
    <dbReference type="NCBI Taxonomy" id="42256"/>
    <lineage>
        <taxon>Bacteria</taxon>
        <taxon>Bacillati</taxon>
        <taxon>Actinomycetota</taxon>
        <taxon>Rubrobacteria</taxon>
        <taxon>Rubrobacterales</taxon>
        <taxon>Rubrobacteraceae</taxon>
        <taxon>Rubrobacter</taxon>
    </lineage>
</organism>
<dbReference type="InterPro" id="IPR025419">
    <property type="entry name" value="DUF4142"/>
</dbReference>
<feature type="chain" id="PRO_5039075332" evidence="2">
    <location>
        <begin position="24"/>
        <end position="216"/>
    </location>
</feature>
<geneLocation type="plasmid" evidence="4">
    <name>1</name>
</geneLocation>
<reference evidence="5" key="2">
    <citation type="submission" date="2023-11" db="EMBL/GenBank/DDBJ databases">
        <title>MicrobeMod: A computational toolkit for identifying prokaryotic methylation and restriction-modification with nanopore sequencing.</title>
        <authorList>
            <person name="Crits-Christoph A."/>
            <person name="Kang S.C."/>
            <person name="Lee H."/>
            <person name="Ostrov N."/>
        </authorList>
    </citation>
    <scope>NUCLEOTIDE SEQUENCE</scope>
    <source>
        <strain evidence="5">ATCC 51242</strain>
    </source>
</reference>
<dbReference type="KEGG" id="rrd:RradSPS_2916"/>
<sequence length="216" mass="23330">MKTTHRRKAAYGSLALVALLLLAACSGGTTDGRATGSQRTTAGESTEETTGVFDTAPMTPPDTVSYSDLVFVDEMALRLRWELEMAGVAENSARSQRLVGLAREMVPAREEGIVRLRSIKKQEYGLQDLPADVSPEEYAALGLTDPASLAGAKPFDKAFVDALLPGLAGTAELADRAAGRSEDPDVRSFARATAEEREREISVFSGYRESRYPRSR</sequence>
<feature type="domain" description="DUF4142" evidence="3">
    <location>
        <begin position="68"/>
        <end position="195"/>
    </location>
</feature>
<dbReference type="EMBL" id="JAWXXX010000002">
    <property type="protein sequence ID" value="MDX5895236.1"/>
    <property type="molecule type" value="Genomic_DNA"/>
</dbReference>
<keyword evidence="4" id="KW-0614">Plasmid</keyword>
<dbReference type="Proteomes" id="UP000025229">
    <property type="component" value="Plasmid 1"/>
</dbReference>
<dbReference type="Pfam" id="PF13628">
    <property type="entry name" value="DUF4142"/>
    <property type="match status" value="1"/>
</dbReference>
<feature type="signal peptide" evidence="2">
    <location>
        <begin position="1"/>
        <end position="23"/>
    </location>
</feature>
<name>A0A023X811_RUBRA</name>
<evidence type="ECO:0000256" key="1">
    <source>
        <dbReference type="SAM" id="MobiDB-lite"/>
    </source>
</evidence>
<dbReference type="eggNOG" id="COG3544">
    <property type="taxonomic scope" value="Bacteria"/>
</dbReference>
<dbReference type="Gene3D" id="1.20.1260.10">
    <property type="match status" value="1"/>
</dbReference>
<dbReference type="InterPro" id="IPR012347">
    <property type="entry name" value="Ferritin-like"/>
</dbReference>
<evidence type="ECO:0000256" key="2">
    <source>
        <dbReference type="SAM" id="SignalP"/>
    </source>
</evidence>
<dbReference type="RefSeq" id="WP_041338703.1">
    <property type="nucleotide sequence ID" value="NZ_CP007515.1"/>
</dbReference>
<dbReference type="PROSITE" id="PS51257">
    <property type="entry name" value="PROKAR_LIPOPROTEIN"/>
    <property type="match status" value="1"/>
</dbReference>
<dbReference type="AlphaFoldDB" id="A0A023X811"/>
<feature type="compositionally biased region" description="Low complexity" evidence="1">
    <location>
        <begin position="40"/>
        <end position="51"/>
    </location>
</feature>
<evidence type="ECO:0000313" key="5">
    <source>
        <dbReference type="EMBL" id="MDX5895236.1"/>
    </source>
</evidence>
<keyword evidence="2" id="KW-0732">Signal</keyword>
<protein>
    <submittedName>
        <fullName evidence="5">DUF4142 domain-containing protein</fullName>
    </submittedName>
</protein>
<dbReference type="HOGENOM" id="CLU_074343_2_0_11"/>
<keyword evidence="6" id="KW-1185">Reference proteome</keyword>
<proteinExistence type="predicted"/>
<feature type="region of interest" description="Disordered" evidence="1">
    <location>
        <begin position="30"/>
        <end position="59"/>
    </location>
</feature>
<gene>
    <name evidence="4" type="ORF">RradSPS_2916</name>
    <name evidence="5" type="ORF">SIL72_14505</name>
</gene>
<evidence type="ECO:0000313" key="4">
    <source>
        <dbReference type="EMBL" id="AHY48199.1"/>
    </source>
</evidence>
<dbReference type="EMBL" id="CP007515">
    <property type="protein sequence ID" value="AHY48199.1"/>
    <property type="molecule type" value="Genomic_DNA"/>
</dbReference>
<evidence type="ECO:0000259" key="3">
    <source>
        <dbReference type="Pfam" id="PF13628"/>
    </source>
</evidence>
<reference evidence="4 6" key="1">
    <citation type="submission" date="2014-03" db="EMBL/GenBank/DDBJ databases">
        <title>Complete genome sequence of the Radio-Resistant Rubrobacter radiotolerans RSPS-4.</title>
        <authorList>
            <person name="Egas C.C."/>
            <person name="Barroso C.C."/>
            <person name="Froufe H.J.C."/>
            <person name="Pacheco J.J."/>
            <person name="Albuquerque L.L."/>
            <person name="da Costa M.M.S."/>
        </authorList>
    </citation>
    <scope>NUCLEOTIDE SEQUENCE [LARGE SCALE GENOMIC DNA]</scope>
    <source>
        <strain evidence="4 6">RSPS-4</strain>
        <plasmid evidence="4 6">1</plasmid>
    </source>
</reference>
<accession>A0A023X811</accession>